<evidence type="ECO:0000313" key="1">
    <source>
        <dbReference type="EMBL" id="GAH41666.1"/>
    </source>
</evidence>
<reference evidence="1" key="1">
    <citation type="journal article" date="2014" name="Front. Microbiol.">
        <title>High frequency of phylogenetically diverse reductive dehalogenase-homologous genes in deep subseafloor sedimentary metagenomes.</title>
        <authorList>
            <person name="Kawai M."/>
            <person name="Futagami T."/>
            <person name="Toyoda A."/>
            <person name="Takaki Y."/>
            <person name="Nishi S."/>
            <person name="Hori S."/>
            <person name="Arai W."/>
            <person name="Tsubouchi T."/>
            <person name="Morono Y."/>
            <person name="Uchiyama I."/>
            <person name="Ito T."/>
            <person name="Fujiyama A."/>
            <person name="Inagaki F."/>
            <person name="Takami H."/>
        </authorList>
    </citation>
    <scope>NUCLEOTIDE SEQUENCE</scope>
    <source>
        <strain evidence="1">Expedition CK06-06</strain>
    </source>
</reference>
<name>X1F7Q9_9ZZZZ</name>
<comment type="caution">
    <text evidence="1">The sequence shown here is derived from an EMBL/GenBank/DDBJ whole genome shotgun (WGS) entry which is preliminary data.</text>
</comment>
<gene>
    <name evidence="1" type="ORF">S03H2_24784</name>
</gene>
<organism evidence="1">
    <name type="scientific">marine sediment metagenome</name>
    <dbReference type="NCBI Taxonomy" id="412755"/>
    <lineage>
        <taxon>unclassified sequences</taxon>
        <taxon>metagenomes</taxon>
        <taxon>ecological metagenomes</taxon>
    </lineage>
</organism>
<feature type="non-terminal residue" evidence="1">
    <location>
        <position position="1"/>
    </location>
</feature>
<dbReference type="EMBL" id="BARU01013859">
    <property type="protein sequence ID" value="GAH41666.1"/>
    <property type="molecule type" value="Genomic_DNA"/>
</dbReference>
<accession>X1F7Q9</accession>
<proteinExistence type="predicted"/>
<sequence>AKAIVTGVCHYARSSKSVKEITLVGLNKYVCDCYCKSFDEIQE</sequence>
<dbReference type="AlphaFoldDB" id="X1F7Q9"/>
<protein>
    <submittedName>
        <fullName evidence="1">Uncharacterized protein</fullName>
    </submittedName>
</protein>